<dbReference type="Gene3D" id="1.20.1550.10">
    <property type="entry name" value="DsbB-like"/>
    <property type="match status" value="1"/>
</dbReference>
<dbReference type="GO" id="GO:0015035">
    <property type="term" value="F:protein-disulfide reductase activity"/>
    <property type="evidence" value="ECO:0007669"/>
    <property type="project" value="InterPro"/>
</dbReference>
<gene>
    <name evidence="9" type="ORF">NCTC10717_01828</name>
</gene>
<evidence type="ECO:0000313" key="10">
    <source>
        <dbReference type="Proteomes" id="UP000254575"/>
    </source>
</evidence>
<keyword evidence="10" id="KW-1185">Reference proteome</keyword>
<keyword evidence="4" id="KW-0249">Electron transport</keyword>
<dbReference type="InterPro" id="IPR050183">
    <property type="entry name" value="DsbB"/>
</dbReference>
<evidence type="ECO:0000313" key="9">
    <source>
        <dbReference type="EMBL" id="SUO98087.1"/>
    </source>
</evidence>
<feature type="transmembrane region" description="Helical" evidence="8">
    <location>
        <begin position="70"/>
        <end position="87"/>
    </location>
</feature>
<accession>A0A380N2R7</accession>
<dbReference type="OrthoDB" id="3711263at2"/>
<dbReference type="PANTHER" id="PTHR36570:SF3">
    <property type="entry name" value="DISULFIDE BOND FORMATION PROTEIN B"/>
    <property type="match status" value="1"/>
</dbReference>
<evidence type="ECO:0000256" key="7">
    <source>
        <dbReference type="ARBA" id="ARBA00023284"/>
    </source>
</evidence>
<protein>
    <submittedName>
        <fullName evidence="9">Disulfide bond formation protein B</fullName>
    </submittedName>
</protein>
<evidence type="ECO:0000256" key="8">
    <source>
        <dbReference type="SAM" id="Phobius"/>
    </source>
</evidence>
<dbReference type="Proteomes" id="UP000254575">
    <property type="component" value="Unassembled WGS sequence"/>
</dbReference>
<dbReference type="InterPro" id="IPR023380">
    <property type="entry name" value="DsbB-like_sf"/>
</dbReference>
<dbReference type="PANTHER" id="PTHR36570">
    <property type="entry name" value="DISULFIDE BOND FORMATION PROTEIN B"/>
    <property type="match status" value="1"/>
</dbReference>
<proteinExistence type="predicted"/>
<keyword evidence="2" id="KW-1003">Cell membrane</keyword>
<feature type="transmembrane region" description="Helical" evidence="8">
    <location>
        <begin position="7"/>
        <end position="25"/>
    </location>
</feature>
<feature type="transmembrane region" description="Helical" evidence="8">
    <location>
        <begin position="141"/>
        <end position="160"/>
    </location>
</feature>
<dbReference type="GO" id="GO:0005886">
    <property type="term" value="C:plasma membrane"/>
    <property type="evidence" value="ECO:0007669"/>
    <property type="project" value="UniProtKB-SubCell"/>
</dbReference>
<organism evidence="9 10">
    <name type="scientific">Suttonella indologenes</name>
    <dbReference type="NCBI Taxonomy" id="13276"/>
    <lineage>
        <taxon>Bacteria</taxon>
        <taxon>Pseudomonadati</taxon>
        <taxon>Pseudomonadota</taxon>
        <taxon>Gammaproteobacteria</taxon>
        <taxon>Cardiobacteriales</taxon>
        <taxon>Cardiobacteriaceae</taxon>
        <taxon>Suttonella</taxon>
    </lineage>
</organism>
<dbReference type="GO" id="GO:0006457">
    <property type="term" value="P:protein folding"/>
    <property type="evidence" value="ECO:0007669"/>
    <property type="project" value="InterPro"/>
</dbReference>
<dbReference type="InterPro" id="IPR003752">
    <property type="entry name" value="DiS_bond_form_DsbB/BdbC"/>
</dbReference>
<evidence type="ECO:0000256" key="3">
    <source>
        <dbReference type="ARBA" id="ARBA00022692"/>
    </source>
</evidence>
<dbReference type="RefSeq" id="WP_115218959.1">
    <property type="nucleotide sequence ID" value="NZ_UHIA01000004.1"/>
</dbReference>
<dbReference type="Pfam" id="PF02600">
    <property type="entry name" value="DsbB"/>
    <property type="match status" value="1"/>
</dbReference>
<dbReference type="EMBL" id="UHIA01000004">
    <property type="protein sequence ID" value="SUO98087.1"/>
    <property type="molecule type" value="Genomic_DNA"/>
</dbReference>
<keyword evidence="5 8" id="KW-1133">Transmembrane helix</keyword>
<feature type="transmembrane region" description="Helical" evidence="8">
    <location>
        <begin position="45"/>
        <end position="63"/>
    </location>
</feature>
<sequence>MLETHKRIALFISGLGAWGLILFAWLYLEKTLYLAPCPLCMMQRLAFAIAGSFMILEAVFWPVKPISRTILMIGKYAGIFFGLGLSARHLHIQSLPAGEIPACGFDFWGTLDKNGFWNGLLQSMQGTGDCAVVDKFLGLSIPLWSLLAFAALLMIAMIFGNPREHFPHRQQH</sequence>
<evidence type="ECO:0000256" key="4">
    <source>
        <dbReference type="ARBA" id="ARBA00022982"/>
    </source>
</evidence>
<reference evidence="9 10" key="1">
    <citation type="submission" date="2018-06" db="EMBL/GenBank/DDBJ databases">
        <authorList>
            <consortium name="Pathogen Informatics"/>
            <person name="Doyle S."/>
        </authorList>
    </citation>
    <scope>NUCLEOTIDE SEQUENCE [LARGE SCALE GENOMIC DNA]</scope>
    <source>
        <strain evidence="9 10">NCTC10717</strain>
    </source>
</reference>
<evidence type="ECO:0000256" key="2">
    <source>
        <dbReference type="ARBA" id="ARBA00022475"/>
    </source>
</evidence>
<keyword evidence="3 8" id="KW-0812">Transmembrane</keyword>
<keyword evidence="6 8" id="KW-0472">Membrane</keyword>
<keyword evidence="7" id="KW-0676">Redox-active center</keyword>
<keyword evidence="4" id="KW-0813">Transport</keyword>
<dbReference type="SUPFAM" id="SSF158442">
    <property type="entry name" value="DsbB-like"/>
    <property type="match status" value="1"/>
</dbReference>
<evidence type="ECO:0000256" key="1">
    <source>
        <dbReference type="ARBA" id="ARBA00004651"/>
    </source>
</evidence>
<evidence type="ECO:0000256" key="6">
    <source>
        <dbReference type="ARBA" id="ARBA00023136"/>
    </source>
</evidence>
<comment type="subcellular location">
    <subcellularLocation>
        <location evidence="1">Cell membrane</location>
        <topology evidence="1">Multi-pass membrane protein</topology>
    </subcellularLocation>
</comment>
<evidence type="ECO:0000256" key="5">
    <source>
        <dbReference type="ARBA" id="ARBA00022989"/>
    </source>
</evidence>
<name>A0A380N2R7_9GAMM</name>
<dbReference type="AlphaFoldDB" id="A0A380N2R7"/>